<protein>
    <submittedName>
        <fullName evidence="2">Uncharacterized protein</fullName>
    </submittedName>
</protein>
<organism evidence="2">
    <name type="scientific">Chromera velia CCMP2878</name>
    <dbReference type="NCBI Taxonomy" id="1169474"/>
    <lineage>
        <taxon>Eukaryota</taxon>
        <taxon>Sar</taxon>
        <taxon>Alveolata</taxon>
        <taxon>Colpodellida</taxon>
        <taxon>Chromeraceae</taxon>
        <taxon>Chromera</taxon>
    </lineage>
</organism>
<dbReference type="VEuPathDB" id="CryptoDB:Cvel_16894"/>
<feature type="region of interest" description="Disordered" evidence="1">
    <location>
        <begin position="1074"/>
        <end position="1093"/>
    </location>
</feature>
<dbReference type="EMBL" id="CDMZ01000355">
    <property type="protein sequence ID" value="CEM12516.1"/>
    <property type="molecule type" value="Genomic_DNA"/>
</dbReference>
<gene>
    <name evidence="2" type="ORF">Cvel_16894</name>
</gene>
<evidence type="ECO:0000313" key="2">
    <source>
        <dbReference type="EMBL" id="CEM12516.1"/>
    </source>
</evidence>
<sequence>MVHAMIVGRRTQKTGRWEREELFCRFPTPNGRHTHQLEILNRWSKSWDEPWAFIESREVEMLMLLCFWFERLFFQDHWSSAIKRPWLVREIETRWPEEEHDTEEEEGVIVRTLVGEVKAVLLELAYEPKVDMAKVVTLLAHLVRSILWGQNWWQQKFFHEVILIRLISPSKSLPLPFLVRVVKPLLPFMKEPKLGLLLADHHLRNEKGTEAWNAVWTMWQAYTRAGMHEGPHMASIGSRLNRIADMLEKKTATAWSSPEMAILLSSPALELREFTGMGRIKRGLLFSDLVCKAMIEWRLDRNVRAAESLQMASSLLPTEWDSDRLAAEFATDSASDSASESLPTNPPLPPIPDNIAVDSLISFFELRSEMWWHLGTCRALRIAERYMQRAAAVSLAALHEYTAAEKRFEEDRRFARVLEALEEGEKGNLQSALETLQPLLKDFEIAVQKMSSSPPWSKWTLRYFLFLHLAQMRLTGDKQSTEVIDGLSEFLTAERLKQGMEHYLRNREDPVKHGFEFLDHYVWDAVSELLEEMGEGGQRSAGDLEQAIECVVTIKMPRRKQDGEWWAGLGGRASSEGSEPPVEWRVLHPLNRALLHWMIETSVGLLRRRGESERLAKVLALALEKKPEEVGDVDAAVAELSKLRRAAWKETKAALQLRSGGTCRPLLRQYHETVEDDKLRQAHKNEGYRIHKELPDSETTKYPIFFKALCEEPLEINCRRREPSENLGMWFAQALDGFGHWEYSIATRLGLVELQAPWAARAETSPGDQVPDEPEGSSAVSVMSHPLSRKNVGNGPDTPVNSASETRVAARQSCETMFASLGLHPPSRLHQRTPVQLEEILPSGNLFASETDKKEVFAASQALQVELSQTVSTAEIRSGAAAFLRTSGVRGDFDAPSGDPPPLVPPVSDLPHPVAEASSGDGPPAPLPAPPYPYLALPTGHQAAYYPIGTPGLGFPGFAPSQVTLVPPASGFFPSAGPYVTPVPQSVHHYWPLWQNVPSPSPPVPPLQQQPPWQPFPVPSSGHSVQVVTRRSELAKKAIDQLAIFSGTPQEDMELWKESFHEVVDEVRSLDGPHALGPQDLSGVIRQKVSSGV</sequence>
<name>A0A0G4FGL6_9ALVE</name>
<feature type="region of interest" description="Disordered" evidence="1">
    <location>
        <begin position="891"/>
        <end position="927"/>
    </location>
</feature>
<reference evidence="2" key="1">
    <citation type="submission" date="2014-11" db="EMBL/GenBank/DDBJ databases">
        <authorList>
            <person name="Otto D Thomas"/>
            <person name="Naeem Raeece"/>
        </authorList>
    </citation>
    <scope>NUCLEOTIDE SEQUENCE</scope>
</reference>
<accession>A0A0G4FGL6</accession>
<evidence type="ECO:0000256" key="1">
    <source>
        <dbReference type="SAM" id="MobiDB-lite"/>
    </source>
</evidence>
<dbReference type="AlphaFoldDB" id="A0A0G4FGL6"/>
<proteinExistence type="predicted"/>
<dbReference type="PhylomeDB" id="A0A0G4FGL6"/>
<feature type="region of interest" description="Disordered" evidence="1">
    <location>
        <begin position="762"/>
        <end position="809"/>
    </location>
</feature>